<dbReference type="AlphaFoldDB" id="A0A255GQN3"/>
<evidence type="ECO:0000313" key="3">
    <source>
        <dbReference type="Proteomes" id="UP000216311"/>
    </source>
</evidence>
<gene>
    <name evidence="2" type="ORF">CGZ93_16280</name>
</gene>
<dbReference type="EMBL" id="NMVQ01000045">
    <property type="protein sequence ID" value="OYO18109.1"/>
    <property type="molecule type" value="Genomic_DNA"/>
</dbReference>
<feature type="compositionally biased region" description="Low complexity" evidence="1">
    <location>
        <begin position="32"/>
        <end position="48"/>
    </location>
</feature>
<reference evidence="2 3" key="1">
    <citation type="submission" date="2017-07" db="EMBL/GenBank/DDBJ databases">
        <title>Draft whole genome sequences of clinical Proprionibacteriaceae strains.</title>
        <authorList>
            <person name="Bernier A.-M."/>
            <person name="Bernard K."/>
            <person name="Domingo M.-C."/>
        </authorList>
    </citation>
    <scope>NUCLEOTIDE SEQUENCE [LARGE SCALE GENOMIC DNA]</scope>
    <source>
        <strain evidence="2 3">NML 130396</strain>
    </source>
</reference>
<accession>A0A255GQN3</accession>
<sequence length="132" mass="13498">MAPWQWVLLAVPAIVLLLSVGMIARTLMGATADPGAAPQPADQGSASPDSADSEPVELGGEFDDLFVSSAEPSRAADSADEVERKEDGDDGGSRIAAADESVPSDTTVAGSGWRRPAEPEPVVPQRAADSPS</sequence>
<organism evidence="2 3">
    <name type="scientific">Enemella dayhoffiae</name>
    <dbReference type="NCBI Taxonomy" id="2016507"/>
    <lineage>
        <taxon>Bacteria</taxon>
        <taxon>Bacillati</taxon>
        <taxon>Actinomycetota</taxon>
        <taxon>Actinomycetes</taxon>
        <taxon>Propionibacteriales</taxon>
        <taxon>Propionibacteriaceae</taxon>
        <taxon>Enemella</taxon>
    </lineage>
</organism>
<feature type="region of interest" description="Disordered" evidence="1">
    <location>
        <begin position="31"/>
        <end position="132"/>
    </location>
</feature>
<name>A0A255GQN3_9ACTN</name>
<proteinExistence type="predicted"/>
<dbReference type="Proteomes" id="UP000216311">
    <property type="component" value="Unassembled WGS sequence"/>
</dbReference>
<keyword evidence="3" id="KW-1185">Reference proteome</keyword>
<protein>
    <submittedName>
        <fullName evidence="2">Uncharacterized protein</fullName>
    </submittedName>
</protein>
<comment type="caution">
    <text evidence="2">The sequence shown here is derived from an EMBL/GenBank/DDBJ whole genome shotgun (WGS) entry which is preliminary data.</text>
</comment>
<evidence type="ECO:0000313" key="2">
    <source>
        <dbReference type="EMBL" id="OYO18109.1"/>
    </source>
</evidence>
<evidence type="ECO:0000256" key="1">
    <source>
        <dbReference type="SAM" id="MobiDB-lite"/>
    </source>
</evidence>
<feature type="compositionally biased region" description="Acidic residues" evidence="1">
    <location>
        <begin position="51"/>
        <end position="64"/>
    </location>
</feature>
<dbReference type="RefSeq" id="WP_094365198.1">
    <property type="nucleotide sequence ID" value="NZ_NMVQ01000045.1"/>
</dbReference>